<keyword evidence="6" id="KW-1185">Reference proteome</keyword>
<reference evidence="5 6" key="1">
    <citation type="journal article" date="2014" name="Int. J. Syst. Evol. Microbiol.">
        <title>Ramlibacter solisilvae sp. nov., isolated from forest soil, and emended description of the genus Ramlibacter.</title>
        <authorList>
            <person name="Lee H.J."/>
            <person name="Lee S.H."/>
            <person name="Lee S.S."/>
            <person name="Lee J.S."/>
            <person name="Kim Y."/>
            <person name="Kim S.C."/>
            <person name="Jeon C.O."/>
        </authorList>
    </citation>
    <scope>NUCLEOTIDE SEQUENCE [LARGE SCALE GENOMIC DNA]</scope>
    <source>
        <strain evidence="5 6">5-10</strain>
    </source>
</reference>
<keyword evidence="3" id="KW-0804">Transcription</keyword>
<dbReference type="AlphaFoldDB" id="A0A140HL49"/>
<dbReference type="EMBL" id="CP010951">
    <property type="protein sequence ID" value="AMO25582.1"/>
    <property type="molecule type" value="Genomic_DNA"/>
</dbReference>
<dbReference type="PANTHER" id="PTHR44688">
    <property type="entry name" value="DNA-BINDING TRANSCRIPTIONAL ACTIVATOR DEVR_DOSR"/>
    <property type="match status" value="1"/>
</dbReference>
<evidence type="ECO:0000259" key="4">
    <source>
        <dbReference type="PROSITE" id="PS50043"/>
    </source>
</evidence>
<organism evidence="5 6">
    <name type="scientific">Ramlibacter tataouinensis</name>
    <dbReference type="NCBI Taxonomy" id="94132"/>
    <lineage>
        <taxon>Bacteria</taxon>
        <taxon>Pseudomonadati</taxon>
        <taxon>Pseudomonadota</taxon>
        <taxon>Betaproteobacteria</taxon>
        <taxon>Burkholderiales</taxon>
        <taxon>Comamonadaceae</taxon>
        <taxon>Ramlibacter</taxon>
    </lineage>
</organism>
<dbReference type="PANTHER" id="PTHR44688:SF16">
    <property type="entry name" value="DNA-BINDING TRANSCRIPTIONAL ACTIVATOR DEVR_DOSR"/>
    <property type="match status" value="1"/>
</dbReference>
<protein>
    <recommendedName>
        <fullName evidence="4">HTH luxR-type domain-containing protein</fullName>
    </recommendedName>
</protein>
<dbReference type="PROSITE" id="PS50043">
    <property type="entry name" value="HTH_LUXR_2"/>
    <property type="match status" value="1"/>
</dbReference>
<dbReference type="Pfam" id="PF00196">
    <property type="entry name" value="GerE"/>
    <property type="match status" value="1"/>
</dbReference>
<evidence type="ECO:0000256" key="3">
    <source>
        <dbReference type="ARBA" id="ARBA00023163"/>
    </source>
</evidence>
<dbReference type="GO" id="GO:0003677">
    <property type="term" value="F:DNA binding"/>
    <property type="evidence" value="ECO:0007669"/>
    <property type="project" value="UniProtKB-KW"/>
</dbReference>
<gene>
    <name evidence="5" type="ORF">UC35_19325</name>
</gene>
<dbReference type="RefSeq" id="WP_082793604.1">
    <property type="nucleotide sequence ID" value="NZ_CP010951.1"/>
</dbReference>
<name>A0A140HL49_9BURK</name>
<dbReference type="PRINTS" id="PR00038">
    <property type="entry name" value="HTHLUXR"/>
</dbReference>
<dbReference type="GO" id="GO:0006355">
    <property type="term" value="P:regulation of DNA-templated transcription"/>
    <property type="evidence" value="ECO:0007669"/>
    <property type="project" value="InterPro"/>
</dbReference>
<proteinExistence type="predicted"/>
<evidence type="ECO:0000256" key="1">
    <source>
        <dbReference type="ARBA" id="ARBA00023015"/>
    </source>
</evidence>
<dbReference type="SMART" id="SM00421">
    <property type="entry name" value="HTH_LUXR"/>
    <property type="match status" value="1"/>
</dbReference>
<dbReference type="OrthoDB" id="8874570at2"/>
<dbReference type="Gene3D" id="1.10.10.10">
    <property type="entry name" value="Winged helix-like DNA-binding domain superfamily/Winged helix DNA-binding domain"/>
    <property type="match status" value="1"/>
</dbReference>
<dbReference type="PATRIC" id="fig|94132.3.peg.3944"/>
<dbReference type="InterPro" id="IPR000792">
    <property type="entry name" value="Tscrpt_reg_LuxR_C"/>
</dbReference>
<dbReference type="SUPFAM" id="SSF46894">
    <property type="entry name" value="C-terminal effector domain of the bipartite response regulators"/>
    <property type="match status" value="1"/>
</dbReference>
<accession>A0A140HL49</accession>
<keyword evidence="1" id="KW-0805">Transcription regulation</keyword>
<evidence type="ECO:0000313" key="5">
    <source>
        <dbReference type="EMBL" id="AMO25582.1"/>
    </source>
</evidence>
<sequence>MDHLTRDDYASALRLLASLETQARQPERFARACVAAMRAWLPSVSVRFDVGDAHPAVRRGELELPLSRRARIRLERRAGTFSGRDRQRMELLRPHLAYLYRQACERSAPASPGQEDACLTPRERDVMRWLSYGKTDADIAQLLSISPRTVHKHLEHIYVKLGVETRTAAVMRVRRLA</sequence>
<dbReference type="InterPro" id="IPR036388">
    <property type="entry name" value="WH-like_DNA-bd_sf"/>
</dbReference>
<keyword evidence="2" id="KW-0238">DNA-binding</keyword>
<dbReference type="Proteomes" id="UP000070433">
    <property type="component" value="Chromosome"/>
</dbReference>
<dbReference type="InterPro" id="IPR016032">
    <property type="entry name" value="Sig_transdc_resp-reg_C-effctor"/>
</dbReference>
<dbReference type="CDD" id="cd06170">
    <property type="entry name" value="LuxR_C_like"/>
    <property type="match status" value="1"/>
</dbReference>
<feature type="domain" description="HTH luxR-type" evidence="4">
    <location>
        <begin position="112"/>
        <end position="177"/>
    </location>
</feature>
<evidence type="ECO:0000313" key="6">
    <source>
        <dbReference type="Proteomes" id="UP000070433"/>
    </source>
</evidence>
<evidence type="ECO:0000256" key="2">
    <source>
        <dbReference type="ARBA" id="ARBA00023125"/>
    </source>
</evidence>